<name>A0A1D6IZ28_MAIZE</name>
<feature type="region of interest" description="Disordered" evidence="1">
    <location>
        <begin position="1"/>
        <end position="28"/>
    </location>
</feature>
<dbReference type="ExpressionAtlas" id="A0A1D6IZ28">
    <property type="expression patterns" value="baseline and differential"/>
</dbReference>
<accession>A0A1D6IZ28</accession>
<evidence type="ECO:0000256" key="1">
    <source>
        <dbReference type="SAM" id="MobiDB-lite"/>
    </source>
</evidence>
<dbReference type="EMBL" id="CM000786">
    <property type="protein sequence ID" value="AQK41125.1"/>
    <property type="molecule type" value="Genomic_DNA"/>
</dbReference>
<accession>A0A3L6GE09</accession>
<feature type="compositionally biased region" description="Basic and acidic residues" evidence="1">
    <location>
        <begin position="210"/>
        <end position="224"/>
    </location>
</feature>
<evidence type="ECO:0000313" key="2">
    <source>
        <dbReference type="EMBL" id="AQK41125.1"/>
    </source>
</evidence>
<gene>
    <name evidence="2" type="ORF">ZEAMMB73_Zm00001d024407</name>
</gene>
<protein>
    <submittedName>
        <fullName evidence="2">Uncharacterized protein</fullName>
    </submittedName>
</protein>
<organism evidence="2">
    <name type="scientific">Zea mays</name>
    <name type="common">Maize</name>
    <dbReference type="NCBI Taxonomy" id="4577"/>
    <lineage>
        <taxon>Eukaryota</taxon>
        <taxon>Viridiplantae</taxon>
        <taxon>Streptophyta</taxon>
        <taxon>Embryophyta</taxon>
        <taxon>Tracheophyta</taxon>
        <taxon>Spermatophyta</taxon>
        <taxon>Magnoliopsida</taxon>
        <taxon>Liliopsida</taxon>
        <taxon>Poales</taxon>
        <taxon>Poaceae</taxon>
        <taxon>PACMAD clade</taxon>
        <taxon>Panicoideae</taxon>
        <taxon>Andropogonodae</taxon>
        <taxon>Andropogoneae</taxon>
        <taxon>Tripsacinae</taxon>
        <taxon>Zea</taxon>
    </lineage>
</organism>
<dbReference type="AlphaFoldDB" id="A0A1D6IZ28"/>
<feature type="region of interest" description="Disordered" evidence="1">
    <location>
        <begin position="164"/>
        <end position="224"/>
    </location>
</feature>
<proteinExistence type="predicted"/>
<reference evidence="2" key="1">
    <citation type="submission" date="2015-12" db="EMBL/GenBank/DDBJ databases">
        <title>Update maize B73 reference genome by single molecule sequencing technologies.</title>
        <authorList>
            <consortium name="Maize Genome Sequencing Project"/>
            <person name="Ware D."/>
        </authorList>
    </citation>
    <scope>NUCLEOTIDE SEQUENCE</scope>
    <source>
        <tissue evidence="2">Seedling</tissue>
    </source>
</reference>
<dbReference type="PaxDb" id="4577-AC186782.4_FGP003"/>
<feature type="compositionally biased region" description="Basic and acidic residues" evidence="1">
    <location>
        <begin position="1"/>
        <end position="25"/>
    </location>
</feature>
<sequence>MEGERAMAGEVVARPRQEQGREAGRRPWARPGKMELLLGAMYNREREEWRHGKRLSAGKKIWASRLGAGGSTSMGKKAPALAVWGGSRHGEEGRAAAIHGRRRGAGEEELLLPCGKGHRKKAGVELLDMGTLERRLHSLSRASAIGAARNGSRWLLEVEDGGENCSQGEAPAGKMEARASSAAAQPWERGGAWEAAGVRRPWRRSCAPRCSREEGDRKKKEGGS</sequence>
<dbReference type="InParanoid" id="A0A1D6IZ28"/>